<proteinExistence type="predicted"/>
<comment type="caution">
    <text evidence="4">The sequence shown here is derived from an EMBL/GenBank/DDBJ whole genome shotgun (WGS) entry which is preliminary data.</text>
</comment>
<dbReference type="Proteomes" id="UP001530377">
    <property type="component" value="Unassembled WGS sequence"/>
</dbReference>
<feature type="coiled-coil region" evidence="1">
    <location>
        <begin position="381"/>
        <end position="570"/>
    </location>
</feature>
<feature type="region of interest" description="Disordered" evidence="2">
    <location>
        <begin position="217"/>
        <end position="236"/>
    </location>
</feature>
<feature type="coiled-coil region" evidence="1">
    <location>
        <begin position="244"/>
        <end position="278"/>
    </location>
</feature>
<feature type="coiled-coil region" evidence="1">
    <location>
        <begin position="606"/>
        <end position="745"/>
    </location>
</feature>
<evidence type="ECO:0000256" key="1">
    <source>
        <dbReference type="SAM" id="Coils"/>
    </source>
</evidence>
<organism evidence="4 5">
    <name type="scientific">Cyclostephanos tholiformis</name>
    <dbReference type="NCBI Taxonomy" id="382380"/>
    <lineage>
        <taxon>Eukaryota</taxon>
        <taxon>Sar</taxon>
        <taxon>Stramenopiles</taxon>
        <taxon>Ochrophyta</taxon>
        <taxon>Bacillariophyta</taxon>
        <taxon>Coscinodiscophyceae</taxon>
        <taxon>Thalassiosirophycidae</taxon>
        <taxon>Stephanodiscales</taxon>
        <taxon>Stephanodiscaceae</taxon>
        <taxon>Cyclostephanos</taxon>
    </lineage>
</organism>
<feature type="region of interest" description="Disordered" evidence="2">
    <location>
        <begin position="940"/>
        <end position="969"/>
    </location>
</feature>
<dbReference type="EMBL" id="JALLPB020000158">
    <property type="protein sequence ID" value="KAL3816238.1"/>
    <property type="molecule type" value="Genomic_DNA"/>
</dbReference>
<sequence length="969" mass="107532">MVGIIGTTSPLPPISLLVLVLLLLLLHSTCESFQFRWDGISRLGGWPTAKITKSTTTTTSTSVVVIDRGNPRHAVIGHRDDEDDRSSWRLHAAVRPDEVEIGDDDDDDYDDETEMEEDTVEKKTVRPPPSRTPRNIGSAGGTRTPAAADFASVGDFDARLDVEIRGALRRAEIDLARMTMVGGGDDGGGGGDGGGEVITFAAETPGERLMREYESIDVTATSSSSPSPVSSIDEDADNDGATLLMEARREADEAESMLRLAEEEAARWERELAYLEREAEIADIVSSASAERVSLSSMADAYRVALDAANDNVEVLMAQVAGLESELIDVKSRMERSVEERERIGAEYAFLAKNYGDLKRRSEEGSSSSGSADGASTRLSIDLLNGEIEAYKSRIADAETRLDIMELSLAEAKDEAEKWRNMHDEVMSRMETAAKAREAEHAEEMRVERESYELRALEANANLEEEKLRLRLEADGIIDAMRAEFDRSIEDNTKMISALREALRKTRREGKKAIEESSSTSAAEVDNIRTRMNEEVANLKSVLKSVQGEMDEKEREVQRAMEGREETEKLMEEIRVLRLSFENERMKSAQDSAEYEERLSSFVDTENAFKRQLEEKEGLISSLTREMDASTKQVEALKLELKILEGKVQDAQSSEASNAALMREFADERCGMEIRVAETEEKIAFLEEELKTKRDAVSSAEMALDESRKALDAVRTQYVEKTESAKKLEEELRITVAKLADAEASRLQSESQGKEASTKMIQSLQSQTSDLAVQLKAANDDANESKQKLKDYEAKIVSMQENLTKLSSDLKLQLKEKEGTIIRLMQEKDASVKQVEAMKLEMEALESMANDARSLEALNASLMKELSDERSAMESLLARTEQKTASLEKELKAQRDALTSTEKALDEAQTALDSVRTQYAGEEASVKKLEAELETMKAKLADAEASQQKSASQERDASAKQIRLLQTQA</sequence>
<evidence type="ECO:0000313" key="4">
    <source>
        <dbReference type="EMBL" id="KAL3816238.1"/>
    </source>
</evidence>
<keyword evidence="1" id="KW-0175">Coiled coil</keyword>
<feature type="region of interest" description="Disordered" evidence="2">
    <location>
        <begin position="94"/>
        <end position="145"/>
    </location>
</feature>
<evidence type="ECO:0000256" key="3">
    <source>
        <dbReference type="SAM" id="SignalP"/>
    </source>
</evidence>
<feature type="chain" id="PRO_5044871872" evidence="3">
    <location>
        <begin position="33"/>
        <end position="969"/>
    </location>
</feature>
<feature type="compositionally biased region" description="Acidic residues" evidence="2">
    <location>
        <begin position="99"/>
        <end position="119"/>
    </location>
</feature>
<evidence type="ECO:0000256" key="2">
    <source>
        <dbReference type="SAM" id="MobiDB-lite"/>
    </source>
</evidence>
<keyword evidence="3" id="KW-0732">Signal</keyword>
<dbReference type="AlphaFoldDB" id="A0ABD3RVK8"/>
<feature type="compositionally biased region" description="Low complexity" evidence="2">
    <location>
        <begin position="217"/>
        <end position="231"/>
    </location>
</feature>
<evidence type="ECO:0000313" key="5">
    <source>
        <dbReference type="Proteomes" id="UP001530377"/>
    </source>
</evidence>
<gene>
    <name evidence="4" type="ORF">ACHAXA_002184</name>
</gene>
<keyword evidence="5" id="KW-1185">Reference proteome</keyword>
<accession>A0ABD3RVK8</accession>
<protein>
    <submittedName>
        <fullName evidence="4">Uncharacterized protein</fullName>
    </submittedName>
</protein>
<feature type="coiled-coil region" evidence="1">
    <location>
        <begin position="306"/>
        <end position="340"/>
    </location>
</feature>
<feature type="signal peptide" evidence="3">
    <location>
        <begin position="1"/>
        <end position="32"/>
    </location>
</feature>
<name>A0ABD3RVK8_9STRA</name>
<reference evidence="4 5" key="1">
    <citation type="submission" date="2024-10" db="EMBL/GenBank/DDBJ databases">
        <title>Updated reference genomes for cyclostephanoid diatoms.</title>
        <authorList>
            <person name="Roberts W.R."/>
            <person name="Alverson A.J."/>
        </authorList>
    </citation>
    <scope>NUCLEOTIDE SEQUENCE [LARGE SCALE GENOMIC DNA]</scope>
    <source>
        <strain evidence="4 5">AJA228-03</strain>
    </source>
</reference>